<evidence type="ECO:0000313" key="4">
    <source>
        <dbReference type="Proteomes" id="UP000823865"/>
    </source>
</evidence>
<dbReference type="SUPFAM" id="SSF56935">
    <property type="entry name" value="Porins"/>
    <property type="match status" value="1"/>
</dbReference>
<accession>A0A9E2L5U7</accession>
<feature type="region of interest" description="Disordered" evidence="1">
    <location>
        <begin position="333"/>
        <end position="370"/>
    </location>
</feature>
<reference evidence="3" key="2">
    <citation type="submission" date="2021-04" db="EMBL/GenBank/DDBJ databases">
        <authorList>
            <person name="Gilroy R."/>
        </authorList>
    </citation>
    <scope>NUCLEOTIDE SEQUENCE</scope>
    <source>
        <strain evidence="3">G3-2149</strain>
    </source>
</reference>
<dbReference type="Proteomes" id="UP000823865">
    <property type="component" value="Unassembled WGS sequence"/>
</dbReference>
<protein>
    <submittedName>
        <fullName evidence="3">Outer membrane beta-barrel family protein</fullName>
    </submittedName>
</protein>
<feature type="compositionally biased region" description="Basic and acidic residues" evidence="1">
    <location>
        <begin position="341"/>
        <end position="352"/>
    </location>
</feature>
<evidence type="ECO:0000256" key="2">
    <source>
        <dbReference type="SAM" id="SignalP"/>
    </source>
</evidence>
<keyword evidence="2" id="KW-0732">Signal</keyword>
<sequence>MIQKSLLMGILLLCCCIRAVAQTVKIQVDIEDEFLKIPLSGVKLSVLTPDSAVVVDSASCFSIRSSSGQALKEIYTASVKAGRHYLLRATRVGYGDVWRRFSVPSTQKGELSLSTFMMRKEWKKELDEVVVKATKVKMYYKGDTIVYDADAFKLPDGSMLQSLIDQLPGVTMNQSGEIFVNGRKVDELMLGSRTFMHGNKKVLMENLPYYTVKDIKVYDKQTDKSVALGYDVEPRKFVMDVNLKPEYSQGYIANVEAAGGTNDRWLGRGFLLGFTDLWRYSVMANLNNVNEGRHIGERGFWFPATMPRSLTTTRSVAFDLDYQSKDKVRKNNFVTDYTSTSDDREMRRRQEQFLEGSHPLSQTESTSHSGNWKVKLNNEFVATKPGYLRINTNFDYEKRHANGHSLFNQWDDLQSDTLTASMFTDNLSEGHTLHFDQSVMGAFNTNKEKERNLNYYLSYWYTDEKSWLSDCYNTWQANTQTKDVRYNASDRANRTSIVYGSLTYSVPELIGKMGMSVGSTVNYGDVREHDYLYHPDTLLLASLLDMLNAITDPANSYDSHVYGVRVEPNITFSKRKYYQVGDIPVKIFYDQWRVGVSVPILHEALDYQRGVIDTTVYRHTALLSPYVSFRTVSPGGNHSFSVNLRYDLKDVDFYDRVNYRDDSQPLVVKLGNPDLKKKANTTVSVDYTDRWGKNERQWHIAATYNYQHRDVAQSVNYNPETGVYTYKPVNVDGAYSGTAKFDYSQALGEKKYWRWQMNADANYRHSVDYAMLAGETESHRNIVNTTTLHDGAYIQYSKGMLNLRASGDVSWRHSVGRMYDFETLNVWDFNYGLSGRYTIPKLKTTVALDATMYSRRGYGSSELNTNDFLLNASLSQSFWKGKIIARLEAFDLLHNLSATQYEVNAQGRVETWYRSLPHYVMLHLVYHWNKNPKKL</sequence>
<reference evidence="3" key="1">
    <citation type="journal article" date="2021" name="PeerJ">
        <title>Extensive microbial diversity within the chicken gut microbiome revealed by metagenomics and culture.</title>
        <authorList>
            <person name="Gilroy R."/>
            <person name="Ravi A."/>
            <person name="Getino M."/>
            <person name="Pursley I."/>
            <person name="Horton D.L."/>
            <person name="Alikhan N.F."/>
            <person name="Baker D."/>
            <person name="Gharbi K."/>
            <person name="Hall N."/>
            <person name="Watson M."/>
            <person name="Adriaenssens E.M."/>
            <person name="Foster-Nyarko E."/>
            <person name="Jarju S."/>
            <person name="Secka A."/>
            <person name="Antonio M."/>
            <person name="Oren A."/>
            <person name="Chaudhuri R.R."/>
            <person name="La Ragione R."/>
            <person name="Hildebrand F."/>
            <person name="Pallen M.J."/>
        </authorList>
    </citation>
    <scope>NUCLEOTIDE SEQUENCE</scope>
    <source>
        <strain evidence="3">G3-2149</strain>
    </source>
</reference>
<feature type="compositionally biased region" description="Polar residues" evidence="1">
    <location>
        <begin position="359"/>
        <end position="370"/>
    </location>
</feature>
<name>A0A9E2L5U7_9BACT</name>
<feature type="signal peptide" evidence="2">
    <location>
        <begin position="1"/>
        <end position="21"/>
    </location>
</feature>
<organism evidence="3 4">
    <name type="scientific">Candidatus Paraprevotella stercoravium</name>
    <dbReference type="NCBI Taxonomy" id="2838725"/>
    <lineage>
        <taxon>Bacteria</taxon>
        <taxon>Pseudomonadati</taxon>
        <taxon>Bacteroidota</taxon>
        <taxon>Bacteroidia</taxon>
        <taxon>Bacteroidales</taxon>
        <taxon>Prevotellaceae</taxon>
        <taxon>Paraprevotella</taxon>
    </lineage>
</organism>
<dbReference type="EMBL" id="JAHLFU010000037">
    <property type="protein sequence ID" value="MBU3852644.1"/>
    <property type="molecule type" value="Genomic_DNA"/>
</dbReference>
<comment type="caution">
    <text evidence="3">The sequence shown here is derived from an EMBL/GenBank/DDBJ whole genome shotgun (WGS) entry which is preliminary data.</text>
</comment>
<feature type="chain" id="PRO_5038384848" evidence="2">
    <location>
        <begin position="22"/>
        <end position="935"/>
    </location>
</feature>
<gene>
    <name evidence="3" type="ORF">H9789_02215</name>
</gene>
<evidence type="ECO:0000256" key="1">
    <source>
        <dbReference type="SAM" id="MobiDB-lite"/>
    </source>
</evidence>
<proteinExistence type="predicted"/>
<evidence type="ECO:0000313" key="3">
    <source>
        <dbReference type="EMBL" id="MBU3852644.1"/>
    </source>
</evidence>
<dbReference type="AlphaFoldDB" id="A0A9E2L5U7"/>